<comment type="caution">
    <text evidence="2">The sequence shown here is derived from an EMBL/GenBank/DDBJ whole genome shotgun (WGS) entry which is preliminary data.</text>
</comment>
<evidence type="ECO:0000256" key="1">
    <source>
        <dbReference type="SAM" id="MobiDB-lite"/>
    </source>
</evidence>
<keyword evidence="3" id="KW-1185">Reference proteome</keyword>
<evidence type="ECO:0000313" key="2">
    <source>
        <dbReference type="EMBL" id="KAK3370703.1"/>
    </source>
</evidence>
<reference evidence="2" key="1">
    <citation type="journal article" date="2023" name="Mol. Phylogenet. Evol.">
        <title>Genome-scale phylogeny and comparative genomics of the fungal order Sordariales.</title>
        <authorList>
            <person name="Hensen N."/>
            <person name="Bonometti L."/>
            <person name="Westerberg I."/>
            <person name="Brannstrom I.O."/>
            <person name="Guillou S."/>
            <person name="Cros-Aarteil S."/>
            <person name="Calhoun S."/>
            <person name="Haridas S."/>
            <person name="Kuo A."/>
            <person name="Mondo S."/>
            <person name="Pangilinan J."/>
            <person name="Riley R."/>
            <person name="LaButti K."/>
            <person name="Andreopoulos B."/>
            <person name="Lipzen A."/>
            <person name="Chen C."/>
            <person name="Yan M."/>
            <person name="Daum C."/>
            <person name="Ng V."/>
            <person name="Clum A."/>
            <person name="Steindorff A."/>
            <person name="Ohm R.A."/>
            <person name="Martin F."/>
            <person name="Silar P."/>
            <person name="Natvig D.O."/>
            <person name="Lalanne C."/>
            <person name="Gautier V."/>
            <person name="Ament-Velasquez S.L."/>
            <person name="Kruys A."/>
            <person name="Hutchinson M.I."/>
            <person name="Powell A.J."/>
            <person name="Barry K."/>
            <person name="Miller A.N."/>
            <person name="Grigoriev I.V."/>
            <person name="Debuchy R."/>
            <person name="Gladieux P."/>
            <person name="Hiltunen Thoren M."/>
            <person name="Johannesson H."/>
        </authorList>
    </citation>
    <scope>NUCLEOTIDE SEQUENCE</scope>
    <source>
        <strain evidence="2">CBS 232.78</strain>
    </source>
</reference>
<dbReference type="Proteomes" id="UP001285441">
    <property type="component" value="Unassembled WGS sequence"/>
</dbReference>
<reference evidence="2" key="2">
    <citation type="submission" date="2023-06" db="EMBL/GenBank/DDBJ databases">
        <authorList>
            <consortium name="Lawrence Berkeley National Laboratory"/>
            <person name="Haridas S."/>
            <person name="Hensen N."/>
            <person name="Bonometti L."/>
            <person name="Westerberg I."/>
            <person name="Brannstrom I.O."/>
            <person name="Guillou S."/>
            <person name="Cros-Aarteil S."/>
            <person name="Calhoun S."/>
            <person name="Kuo A."/>
            <person name="Mondo S."/>
            <person name="Pangilinan J."/>
            <person name="Riley R."/>
            <person name="LaButti K."/>
            <person name="Andreopoulos B."/>
            <person name="Lipzen A."/>
            <person name="Chen C."/>
            <person name="Yanf M."/>
            <person name="Daum C."/>
            <person name="Ng V."/>
            <person name="Clum A."/>
            <person name="Steindorff A."/>
            <person name="Ohm R."/>
            <person name="Martin F."/>
            <person name="Silar P."/>
            <person name="Natvig D."/>
            <person name="Lalanne C."/>
            <person name="Gautier V."/>
            <person name="Ament-velasquez S.L."/>
            <person name="Kruys A."/>
            <person name="Hutchinson M.I."/>
            <person name="Powell A.J."/>
            <person name="Barry K."/>
            <person name="Miller A.N."/>
            <person name="Grigoriev I.V."/>
            <person name="Debuchy R."/>
            <person name="Gladieux P."/>
            <person name="Thoren M.H."/>
            <person name="Johannesson H."/>
        </authorList>
    </citation>
    <scope>NUCLEOTIDE SEQUENCE</scope>
    <source>
        <strain evidence="2">CBS 232.78</strain>
    </source>
</reference>
<gene>
    <name evidence="2" type="ORF">B0H63DRAFT_319911</name>
</gene>
<organism evidence="2 3">
    <name type="scientific">Podospora didyma</name>
    <dbReference type="NCBI Taxonomy" id="330526"/>
    <lineage>
        <taxon>Eukaryota</taxon>
        <taxon>Fungi</taxon>
        <taxon>Dikarya</taxon>
        <taxon>Ascomycota</taxon>
        <taxon>Pezizomycotina</taxon>
        <taxon>Sordariomycetes</taxon>
        <taxon>Sordariomycetidae</taxon>
        <taxon>Sordariales</taxon>
        <taxon>Podosporaceae</taxon>
        <taxon>Podospora</taxon>
    </lineage>
</organism>
<feature type="compositionally biased region" description="Polar residues" evidence="1">
    <location>
        <begin position="8"/>
        <end position="18"/>
    </location>
</feature>
<sequence>MAVGGGSRTQTHSRQLQGSGVERSQEQRPCHFPSLIAGIGLPLVTQHHLHAAMSLRPLQDAVTLDDTRIRLPSSHLQIMIIIGGVHPVDCVWQLQSSRGWDAVRSMSSVLAIGVGNVGRSCLPGVACCRLGQPWQERQAVCLWHDSLSVLDHETCQAPVSELYKPNHHRLNRSNGNPVFQTITTKPGRRWCGQPWKGYDS</sequence>
<evidence type="ECO:0000313" key="3">
    <source>
        <dbReference type="Proteomes" id="UP001285441"/>
    </source>
</evidence>
<dbReference type="AlphaFoldDB" id="A0AAE0K5Z6"/>
<dbReference type="EMBL" id="JAULSW010000009">
    <property type="protein sequence ID" value="KAK3370703.1"/>
    <property type="molecule type" value="Genomic_DNA"/>
</dbReference>
<protein>
    <submittedName>
        <fullName evidence="2">Uncharacterized protein</fullName>
    </submittedName>
</protein>
<name>A0AAE0K5Z6_9PEZI</name>
<proteinExistence type="predicted"/>
<feature type="region of interest" description="Disordered" evidence="1">
    <location>
        <begin position="1"/>
        <end position="27"/>
    </location>
</feature>
<accession>A0AAE0K5Z6</accession>